<feature type="signal peptide" evidence="1">
    <location>
        <begin position="1"/>
        <end position="33"/>
    </location>
</feature>
<evidence type="ECO:0000313" key="3">
    <source>
        <dbReference type="Proteomes" id="UP001374535"/>
    </source>
</evidence>
<gene>
    <name evidence="2" type="ORF">V8G54_015366</name>
</gene>
<dbReference type="AlphaFoldDB" id="A0AAQ3NL05"/>
<proteinExistence type="predicted"/>
<accession>A0AAQ3NL05</accession>
<keyword evidence="1" id="KW-0732">Signal</keyword>
<organism evidence="2 3">
    <name type="scientific">Vigna mungo</name>
    <name type="common">Black gram</name>
    <name type="synonym">Phaseolus mungo</name>
    <dbReference type="NCBI Taxonomy" id="3915"/>
    <lineage>
        <taxon>Eukaryota</taxon>
        <taxon>Viridiplantae</taxon>
        <taxon>Streptophyta</taxon>
        <taxon>Embryophyta</taxon>
        <taxon>Tracheophyta</taxon>
        <taxon>Spermatophyta</taxon>
        <taxon>Magnoliopsida</taxon>
        <taxon>eudicotyledons</taxon>
        <taxon>Gunneridae</taxon>
        <taxon>Pentapetalae</taxon>
        <taxon>rosids</taxon>
        <taxon>fabids</taxon>
        <taxon>Fabales</taxon>
        <taxon>Fabaceae</taxon>
        <taxon>Papilionoideae</taxon>
        <taxon>50 kb inversion clade</taxon>
        <taxon>NPAAA clade</taxon>
        <taxon>indigoferoid/millettioid clade</taxon>
        <taxon>Phaseoleae</taxon>
        <taxon>Vigna</taxon>
    </lineage>
</organism>
<sequence>MKISIPQDMGIQRFNLDILTLILFLIWIQQVCTCSTLTVKGPFDWHSGQDPTFTSEYEFWKKGPKIAPHLLQSYFTCCNWGKTPERLVTTPPIRIIVFKWICLLHRSQFKVFPSEKNMRMK</sequence>
<evidence type="ECO:0000313" key="2">
    <source>
        <dbReference type="EMBL" id="WVZ10836.1"/>
    </source>
</evidence>
<protein>
    <submittedName>
        <fullName evidence="2">Uncharacterized protein</fullName>
    </submittedName>
</protein>
<keyword evidence="3" id="KW-1185">Reference proteome</keyword>
<reference evidence="2 3" key="1">
    <citation type="journal article" date="2023" name="Life. Sci Alliance">
        <title>Evolutionary insights into 3D genome organization and epigenetic landscape of Vigna mungo.</title>
        <authorList>
            <person name="Junaid A."/>
            <person name="Singh B."/>
            <person name="Bhatia S."/>
        </authorList>
    </citation>
    <scope>NUCLEOTIDE SEQUENCE [LARGE SCALE GENOMIC DNA]</scope>
    <source>
        <strain evidence="2">Urdbean</strain>
    </source>
</reference>
<evidence type="ECO:0000256" key="1">
    <source>
        <dbReference type="SAM" id="SignalP"/>
    </source>
</evidence>
<feature type="chain" id="PRO_5042862271" evidence="1">
    <location>
        <begin position="34"/>
        <end position="121"/>
    </location>
</feature>
<dbReference type="EMBL" id="CP144696">
    <property type="protein sequence ID" value="WVZ10836.1"/>
    <property type="molecule type" value="Genomic_DNA"/>
</dbReference>
<name>A0AAQ3NL05_VIGMU</name>
<dbReference type="Proteomes" id="UP001374535">
    <property type="component" value="Chromosome 5"/>
</dbReference>